<keyword evidence="2" id="KW-0813">Transport</keyword>
<feature type="transmembrane region" description="Helical" evidence="6">
    <location>
        <begin position="66"/>
        <end position="83"/>
    </location>
</feature>
<dbReference type="InterPro" id="IPR011701">
    <property type="entry name" value="MFS"/>
</dbReference>
<dbReference type="Gene3D" id="1.20.1250.20">
    <property type="entry name" value="MFS general substrate transporter like domains"/>
    <property type="match status" value="1"/>
</dbReference>
<evidence type="ECO:0000256" key="2">
    <source>
        <dbReference type="ARBA" id="ARBA00022448"/>
    </source>
</evidence>
<dbReference type="InterPro" id="IPR004752">
    <property type="entry name" value="AmpG_permease/AT-1"/>
</dbReference>
<dbReference type="GO" id="GO:0022857">
    <property type="term" value="F:transmembrane transporter activity"/>
    <property type="evidence" value="ECO:0007669"/>
    <property type="project" value="InterPro"/>
</dbReference>
<dbReference type="Proteomes" id="UP000074561">
    <property type="component" value="Chromosome"/>
</dbReference>
<organism evidence="7 8">
    <name type="scientific">Collimonas pratensis</name>
    <dbReference type="NCBI Taxonomy" id="279113"/>
    <lineage>
        <taxon>Bacteria</taxon>
        <taxon>Pseudomonadati</taxon>
        <taxon>Pseudomonadota</taxon>
        <taxon>Betaproteobacteria</taxon>
        <taxon>Burkholderiales</taxon>
        <taxon>Oxalobacteraceae</taxon>
        <taxon>Collimonas</taxon>
    </lineage>
</organism>
<feature type="transmembrane region" description="Helical" evidence="6">
    <location>
        <begin position="121"/>
        <end position="142"/>
    </location>
</feature>
<evidence type="ECO:0000256" key="5">
    <source>
        <dbReference type="ARBA" id="ARBA00023136"/>
    </source>
</evidence>
<dbReference type="PANTHER" id="PTHR12778:SF10">
    <property type="entry name" value="MAJOR FACILITATOR SUPERFAMILY DOMAIN-CONTAINING PROTEIN 3"/>
    <property type="match status" value="1"/>
</dbReference>
<dbReference type="PATRIC" id="fig|279113.9.peg.1542"/>
<evidence type="ECO:0000313" key="8">
    <source>
        <dbReference type="Proteomes" id="UP000074561"/>
    </source>
</evidence>
<feature type="transmembrane region" description="Helical" evidence="6">
    <location>
        <begin position="387"/>
        <end position="407"/>
    </location>
</feature>
<keyword evidence="5 6" id="KW-0472">Membrane</keyword>
<feature type="transmembrane region" description="Helical" evidence="6">
    <location>
        <begin position="419"/>
        <end position="437"/>
    </location>
</feature>
<protein>
    <submittedName>
        <fullName evidence="7">Putative membrane protein</fullName>
    </submittedName>
</protein>
<dbReference type="AlphaFoldDB" id="A0A127Q1H3"/>
<evidence type="ECO:0000256" key="4">
    <source>
        <dbReference type="ARBA" id="ARBA00022989"/>
    </source>
</evidence>
<feature type="transmembrane region" description="Helical" evidence="6">
    <location>
        <begin position="95"/>
        <end position="115"/>
    </location>
</feature>
<dbReference type="RefSeq" id="WP_417924844.1">
    <property type="nucleotide sequence ID" value="NZ_CP013234.1"/>
</dbReference>
<evidence type="ECO:0000313" key="7">
    <source>
        <dbReference type="EMBL" id="AMP03928.1"/>
    </source>
</evidence>
<dbReference type="Pfam" id="PF07690">
    <property type="entry name" value="MFS_1"/>
    <property type="match status" value="1"/>
</dbReference>
<feature type="transmembrane region" description="Helical" evidence="6">
    <location>
        <begin position="163"/>
        <end position="184"/>
    </location>
</feature>
<dbReference type="KEGG" id="cpra:CPter91_1550"/>
<feature type="transmembrane region" description="Helical" evidence="6">
    <location>
        <begin position="352"/>
        <end position="375"/>
    </location>
</feature>
<dbReference type="InterPro" id="IPR036259">
    <property type="entry name" value="MFS_trans_sf"/>
</dbReference>
<sequence length="454" mass="49079">MAYQLDNPEAIILPTAAVDMRIEEKKEHHPALWVPTLYFAEGLPYFVVATIAGLMYKSMGMGNDQIALWTGMLGFVWVFKPLWSPFLEAARSKKAIVLLFQFFGGASLGLVALALHLPNYFAVSIALLGLVAISSATHDIAADGLYIASLSSTQQATYAGWQGGFYNVARFFSLGGLVVLAGYFEKRMPVAQAWSLIFGMLGVSMLLLAIYHLWALPAGRNLPRPAGGKGVMRGVWLTLREVIIDFFQKPGIWLAILFIILFRAGEGQITTIGPLFLRAARAEGGLGLATAEVGAVYGTLATVAFIGGSLLGGYFTAWRGLKRSMFFLILAMNLPNLAYFFLSTAMPTSLSVIGAALSLEMFGYGFGFIGLILFIMQEVAVGKYQMAHYALGTGIMQLGYVLFKIVSGSVQAALGYQHFFLWVLVSAIPVLLLSRIVPIGRHEKTAADAAQAAA</sequence>
<dbReference type="PANTHER" id="PTHR12778">
    <property type="entry name" value="SOLUTE CARRIER FAMILY 33 ACETYL-COA TRANSPORTER -RELATED"/>
    <property type="match status" value="1"/>
</dbReference>
<dbReference type="EMBL" id="CP013234">
    <property type="protein sequence ID" value="AMP03928.1"/>
    <property type="molecule type" value="Genomic_DNA"/>
</dbReference>
<accession>A0A127Q1H3</accession>
<comment type="subcellular location">
    <subcellularLocation>
        <location evidence="1">Membrane</location>
        <topology evidence="1">Multi-pass membrane protein</topology>
    </subcellularLocation>
</comment>
<feature type="transmembrane region" description="Helical" evidence="6">
    <location>
        <begin position="31"/>
        <end position="54"/>
    </location>
</feature>
<evidence type="ECO:0000256" key="1">
    <source>
        <dbReference type="ARBA" id="ARBA00004141"/>
    </source>
</evidence>
<name>A0A127Q1H3_9BURK</name>
<feature type="transmembrane region" description="Helical" evidence="6">
    <location>
        <begin position="190"/>
        <end position="214"/>
    </location>
</feature>
<dbReference type="STRING" id="279113.CPter91_1550"/>
<dbReference type="SUPFAM" id="SSF103473">
    <property type="entry name" value="MFS general substrate transporter"/>
    <property type="match status" value="1"/>
</dbReference>
<gene>
    <name evidence="7" type="primary">ampG</name>
    <name evidence="7" type="ORF">CPter91_1550</name>
</gene>
<feature type="transmembrane region" description="Helical" evidence="6">
    <location>
        <begin position="325"/>
        <end position="346"/>
    </location>
</feature>
<evidence type="ECO:0000256" key="3">
    <source>
        <dbReference type="ARBA" id="ARBA00022692"/>
    </source>
</evidence>
<proteinExistence type="predicted"/>
<feature type="transmembrane region" description="Helical" evidence="6">
    <location>
        <begin position="252"/>
        <end position="276"/>
    </location>
</feature>
<feature type="transmembrane region" description="Helical" evidence="6">
    <location>
        <begin position="296"/>
        <end position="318"/>
    </location>
</feature>
<keyword evidence="4 6" id="KW-1133">Transmembrane helix</keyword>
<dbReference type="GO" id="GO:0016020">
    <property type="term" value="C:membrane"/>
    <property type="evidence" value="ECO:0007669"/>
    <property type="project" value="UniProtKB-SubCell"/>
</dbReference>
<keyword evidence="3 6" id="KW-0812">Transmembrane</keyword>
<reference evidence="7 8" key="1">
    <citation type="submission" date="2015-11" db="EMBL/GenBank/DDBJ databases">
        <title>Exploring the genomic traits of fungus-feeding bacterial genus Collimonas.</title>
        <authorList>
            <person name="Song C."/>
            <person name="Schmidt R."/>
            <person name="de Jager V."/>
            <person name="Krzyzanowska D."/>
            <person name="Jongedijk E."/>
            <person name="Cankar K."/>
            <person name="Beekwilder J."/>
            <person name="van Veen A."/>
            <person name="de Boer W."/>
            <person name="van Veen J.A."/>
            <person name="Garbeva P."/>
        </authorList>
    </citation>
    <scope>NUCLEOTIDE SEQUENCE [LARGE SCALE GENOMIC DNA]</scope>
    <source>
        <strain evidence="7 8">Ter91</strain>
    </source>
</reference>
<evidence type="ECO:0000256" key="6">
    <source>
        <dbReference type="SAM" id="Phobius"/>
    </source>
</evidence>